<sequence>MGDKAEEIWAQFQPTPTTFANAVHAFDEYFNPSKNIIFERFRFNSRAQLPGETVTDFITALQGLVERCDYGTLKQELICDRIVAELSDVKTSEQLQLLPELT</sequence>
<dbReference type="PANTHER" id="PTHR33198:SF20">
    <property type="entry name" value="RETROTRANSPOSON GAG DOMAIN-CONTAINING PROTEIN"/>
    <property type="match status" value="1"/>
</dbReference>
<organism evidence="1 2">
    <name type="scientific">Dryococelus australis</name>
    <dbReference type="NCBI Taxonomy" id="614101"/>
    <lineage>
        <taxon>Eukaryota</taxon>
        <taxon>Metazoa</taxon>
        <taxon>Ecdysozoa</taxon>
        <taxon>Arthropoda</taxon>
        <taxon>Hexapoda</taxon>
        <taxon>Insecta</taxon>
        <taxon>Pterygota</taxon>
        <taxon>Neoptera</taxon>
        <taxon>Polyneoptera</taxon>
        <taxon>Phasmatodea</taxon>
        <taxon>Verophasmatodea</taxon>
        <taxon>Anareolatae</taxon>
        <taxon>Phasmatidae</taxon>
        <taxon>Eurycanthinae</taxon>
        <taxon>Dryococelus</taxon>
    </lineage>
</organism>
<keyword evidence="2" id="KW-1185">Reference proteome</keyword>
<evidence type="ECO:0000313" key="2">
    <source>
        <dbReference type="Proteomes" id="UP001159363"/>
    </source>
</evidence>
<proteinExistence type="predicted"/>
<reference evidence="1 2" key="1">
    <citation type="submission" date="2023-02" db="EMBL/GenBank/DDBJ databases">
        <title>LHISI_Scaffold_Assembly.</title>
        <authorList>
            <person name="Stuart O.P."/>
            <person name="Cleave R."/>
            <person name="Magrath M.J.L."/>
            <person name="Mikheyev A.S."/>
        </authorList>
    </citation>
    <scope>NUCLEOTIDE SEQUENCE [LARGE SCALE GENOMIC DNA]</scope>
    <source>
        <strain evidence="1">Daus_M_001</strain>
        <tissue evidence="1">Leg muscle</tissue>
    </source>
</reference>
<accession>A0ABQ9H759</accession>
<name>A0ABQ9H759_9NEOP</name>
<protein>
    <recommendedName>
        <fullName evidence="3">Retrotransposon gag domain-containing protein</fullName>
    </recommendedName>
</protein>
<evidence type="ECO:0000313" key="1">
    <source>
        <dbReference type="EMBL" id="KAJ8879983.1"/>
    </source>
</evidence>
<dbReference type="PANTHER" id="PTHR33198">
    <property type="entry name" value="ANK_REP_REGION DOMAIN-CONTAINING PROTEIN-RELATED"/>
    <property type="match status" value="1"/>
</dbReference>
<gene>
    <name evidence="1" type="ORF">PR048_020604</name>
</gene>
<dbReference type="EMBL" id="JARBHB010000007">
    <property type="protein sequence ID" value="KAJ8879983.1"/>
    <property type="molecule type" value="Genomic_DNA"/>
</dbReference>
<comment type="caution">
    <text evidence="1">The sequence shown here is derived from an EMBL/GenBank/DDBJ whole genome shotgun (WGS) entry which is preliminary data.</text>
</comment>
<evidence type="ECO:0008006" key="3">
    <source>
        <dbReference type="Google" id="ProtNLM"/>
    </source>
</evidence>
<dbReference type="Proteomes" id="UP001159363">
    <property type="component" value="Chromosome 6"/>
</dbReference>